<proteinExistence type="predicted"/>
<keyword evidence="2" id="KW-1185">Reference proteome</keyword>
<gene>
    <name evidence="1" type="ORF">GYN08_04140</name>
</gene>
<evidence type="ECO:0000313" key="1">
    <source>
        <dbReference type="EMBL" id="NGZ74496.1"/>
    </source>
</evidence>
<accession>A0ABX0F0H4</accession>
<protein>
    <recommendedName>
        <fullName evidence="3">AAA domain-containing protein</fullName>
    </recommendedName>
</protein>
<dbReference type="Proteomes" id="UP000800303">
    <property type="component" value="Unassembled WGS sequence"/>
</dbReference>
<evidence type="ECO:0008006" key="3">
    <source>
        <dbReference type="Google" id="ProtNLM"/>
    </source>
</evidence>
<dbReference type="EMBL" id="JAAFGS010000001">
    <property type="protein sequence ID" value="NGZ74496.1"/>
    <property type="molecule type" value="Genomic_DNA"/>
</dbReference>
<name>A0ABX0F0H4_9BACL</name>
<dbReference type="SUPFAM" id="SSF52540">
    <property type="entry name" value="P-loop containing nucleoside triphosphate hydrolases"/>
    <property type="match status" value="1"/>
</dbReference>
<dbReference type="RefSeq" id="WP_166272744.1">
    <property type="nucleotide sequence ID" value="NZ_JAAFGS010000001.1"/>
</dbReference>
<dbReference type="InterPro" id="IPR027417">
    <property type="entry name" value="P-loop_NTPase"/>
</dbReference>
<organism evidence="1 2">
    <name type="scientific">Saccharibacillus alkalitolerans</name>
    <dbReference type="NCBI Taxonomy" id="2705290"/>
    <lineage>
        <taxon>Bacteria</taxon>
        <taxon>Bacillati</taxon>
        <taxon>Bacillota</taxon>
        <taxon>Bacilli</taxon>
        <taxon>Bacillales</taxon>
        <taxon>Paenibacillaceae</taxon>
        <taxon>Saccharibacillus</taxon>
    </lineage>
</organism>
<dbReference type="Gene3D" id="3.40.50.300">
    <property type="entry name" value="P-loop containing nucleotide triphosphate hydrolases"/>
    <property type="match status" value="1"/>
</dbReference>
<comment type="caution">
    <text evidence="1">The sequence shown here is derived from an EMBL/GenBank/DDBJ whole genome shotgun (WGS) entry which is preliminary data.</text>
</comment>
<reference evidence="1 2" key="1">
    <citation type="submission" date="2020-01" db="EMBL/GenBank/DDBJ databases">
        <title>Polyphasic characterisation and genomic insights into a novel alkali tolerant bacterium VR-M41.</title>
        <authorList>
            <person name="Vemuluri V.R."/>
        </authorList>
    </citation>
    <scope>NUCLEOTIDE SEQUENCE [LARGE SCALE GENOMIC DNA]</scope>
    <source>
        <strain evidence="1 2">VR-M41</strain>
    </source>
</reference>
<evidence type="ECO:0000313" key="2">
    <source>
        <dbReference type="Proteomes" id="UP000800303"/>
    </source>
</evidence>
<sequence length="281" mass="31160">MGQIAFWSVGHGTGVTSSVAAIASLIGSEYRIRTLVSQPQGEEDTLERGFSRSINTYSRDLGTDAGTGLDALVRLARSGKLERETVKNNALMIERGRLDLLSGSERMNRLQFENAGGLISGIYARARSYYDCILLDVQSGTGSPAAREMLANADLVVVCLNQNAGMLQRYFDRSGWPEELHGKKQMLLFSGYDRRSKYKAVNILRKYGRREPTLTVPYNSDFRDAVNDGEIKSFIARSRMLDRGHDNYPFIAEVRRAAEKLLEEIGVDINLKHADAAKGAS</sequence>